<dbReference type="EMBL" id="BPLR01007763">
    <property type="protein sequence ID" value="GIY19468.1"/>
    <property type="molecule type" value="Genomic_DNA"/>
</dbReference>
<keyword evidence="2" id="KW-1185">Reference proteome</keyword>
<organism evidence="1 2">
    <name type="scientific">Caerostris extrusa</name>
    <name type="common">Bark spider</name>
    <name type="synonym">Caerostris bankana</name>
    <dbReference type="NCBI Taxonomy" id="172846"/>
    <lineage>
        <taxon>Eukaryota</taxon>
        <taxon>Metazoa</taxon>
        <taxon>Ecdysozoa</taxon>
        <taxon>Arthropoda</taxon>
        <taxon>Chelicerata</taxon>
        <taxon>Arachnida</taxon>
        <taxon>Araneae</taxon>
        <taxon>Araneomorphae</taxon>
        <taxon>Entelegynae</taxon>
        <taxon>Araneoidea</taxon>
        <taxon>Araneidae</taxon>
        <taxon>Caerostris</taxon>
    </lineage>
</organism>
<evidence type="ECO:0000313" key="2">
    <source>
        <dbReference type="Proteomes" id="UP001054945"/>
    </source>
</evidence>
<sequence>MENPTSEETNILRSRRSVSEIVSAPYLISGVDRFGRSVKIRDLVLQVETFCKLNSYYWAIYFEFGSHTKSMHEYTNSELSEMHLILGEENRRVIQCISRQRLYISFYIKIYASLKHLEATEVVQKDWPELPP</sequence>
<dbReference type="Proteomes" id="UP001054945">
    <property type="component" value="Unassembled WGS sequence"/>
</dbReference>
<evidence type="ECO:0000313" key="1">
    <source>
        <dbReference type="EMBL" id="GIY19468.1"/>
    </source>
</evidence>
<dbReference type="AlphaFoldDB" id="A0AAV4RBW9"/>
<name>A0AAV4RBW9_CAEEX</name>
<accession>A0AAV4RBW9</accession>
<proteinExistence type="predicted"/>
<gene>
    <name evidence="1" type="ORF">CEXT_113821</name>
</gene>
<reference evidence="1 2" key="1">
    <citation type="submission" date="2021-06" db="EMBL/GenBank/DDBJ databases">
        <title>Caerostris extrusa draft genome.</title>
        <authorList>
            <person name="Kono N."/>
            <person name="Arakawa K."/>
        </authorList>
    </citation>
    <scope>NUCLEOTIDE SEQUENCE [LARGE SCALE GENOMIC DNA]</scope>
</reference>
<protein>
    <submittedName>
        <fullName evidence="1">Uncharacterized protein</fullName>
    </submittedName>
</protein>
<comment type="caution">
    <text evidence="1">The sequence shown here is derived from an EMBL/GenBank/DDBJ whole genome shotgun (WGS) entry which is preliminary data.</text>
</comment>